<evidence type="ECO:0000256" key="2">
    <source>
        <dbReference type="ARBA" id="ARBA00023125"/>
    </source>
</evidence>
<evidence type="ECO:0000313" key="5">
    <source>
        <dbReference type="EMBL" id="OXA52999.1"/>
    </source>
</evidence>
<dbReference type="GO" id="GO:0003677">
    <property type="term" value="F:DNA binding"/>
    <property type="evidence" value="ECO:0007669"/>
    <property type="project" value="UniProtKB-KW"/>
</dbReference>
<dbReference type="Pfam" id="PF00352">
    <property type="entry name" value="TBP"/>
    <property type="match status" value="2"/>
</dbReference>
<dbReference type="SUPFAM" id="SSF55945">
    <property type="entry name" value="TATA-box binding protein-like"/>
    <property type="match status" value="2"/>
</dbReference>
<dbReference type="Proteomes" id="UP000198287">
    <property type="component" value="Unassembled WGS sequence"/>
</dbReference>
<reference evidence="5 6" key="1">
    <citation type="submission" date="2015-12" db="EMBL/GenBank/DDBJ databases">
        <title>The genome of Folsomia candida.</title>
        <authorList>
            <person name="Faddeeva A."/>
            <person name="Derks M.F."/>
            <person name="Anvar Y."/>
            <person name="Smit S."/>
            <person name="Van Straalen N."/>
            <person name="Roelofs D."/>
        </authorList>
    </citation>
    <scope>NUCLEOTIDE SEQUENCE [LARGE SCALE GENOMIC DNA]</scope>
    <source>
        <strain evidence="5 6">VU population</strain>
        <tissue evidence="5">Whole body</tissue>
    </source>
</reference>
<gene>
    <name evidence="5" type="ORF">Fcan01_12433</name>
</gene>
<evidence type="ECO:0000256" key="1">
    <source>
        <dbReference type="ARBA" id="ARBA00005560"/>
    </source>
</evidence>
<feature type="region of interest" description="Disordered" evidence="4">
    <location>
        <begin position="36"/>
        <end position="73"/>
    </location>
</feature>
<dbReference type="Gene3D" id="3.30.310.10">
    <property type="entry name" value="TATA-Binding Protein"/>
    <property type="match status" value="2"/>
</dbReference>
<accession>A0A226E6D0</accession>
<name>A0A226E6D0_FOLCA</name>
<proteinExistence type="inferred from homology"/>
<evidence type="ECO:0000313" key="6">
    <source>
        <dbReference type="Proteomes" id="UP000198287"/>
    </source>
</evidence>
<evidence type="ECO:0000256" key="4">
    <source>
        <dbReference type="SAM" id="MobiDB-lite"/>
    </source>
</evidence>
<dbReference type="OrthoDB" id="8350801at2759"/>
<keyword evidence="3" id="KW-0804">Transcription</keyword>
<keyword evidence="6" id="KW-1185">Reference proteome</keyword>
<dbReference type="InterPro" id="IPR012295">
    <property type="entry name" value="TBP_dom_sf"/>
</dbReference>
<comment type="similarity">
    <text evidence="1">Belongs to the TBP family.</text>
</comment>
<dbReference type="InterPro" id="IPR000814">
    <property type="entry name" value="TBP"/>
</dbReference>
<keyword evidence="2" id="KW-0238">DNA-binding</keyword>
<dbReference type="STRING" id="158441.A0A226E6D0"/>
<protein>
    <submittedName>
        <fullName evidence="5">TATA-box-binding protein</fullName>
    </submittedName>
</protein>
<dbReference type="EMBL" id="LNIX01000006">
    <property type="protein sequence ID" value="OXA52999.1"/>
    <property type="molecule type" value="Genomic_DNA"/>
</dbReference>
<dbReference type="OMA" id="PPRICEQ"/>
<organism evidence="5 6">
    <name type="scientific">Folsomia candida</name>
    <name type="common">Springtail</name>
    <dbReference type="NCBI Taxonomy" id="158441"/>
    <lineage>
        <taxon>Eukaryota</taxon>
        <taxon>Metazoa</taxon>
        <taxon>Ecdysozoa</taxon>
        <taxon>Arthropoda</taxon>
        <taxon>Hexapoda</taxon>
        <taxon>Collembola</taxon>
        <taxon>Entomobryomorpha</taxon>
        <taxon>Isotomoidea</taxon>
        <taxon>Isotomidae</taxon>
        <taxon>Proisotominae</taxon>
        <taxon>Folsomia</taxon>
    </lineage>
</organism>
<evidence type="ECO:0000256" key="3">
    <source>
        <dbReference type="ARBA" id="ARBA00023163"/>
    </source>
</evidence>
<feature type="compositionally biased region" description="Basic and acidic residues" evidence="4">
    <location>
        <begin position="60"/>
        <end position="73"/>
    </location>
</feature>
<dbReference type="PANTHER" id="PTHR10126">
    <property type="entry name" value="TATA-BOX BINDING PROTEIN"/>
    <property type="match status" value="1"/>
</dbReference>
<dbReference type="PRINTS" id="PR00686">
    <property type="entry name" value="TIFACTORIID"/>
</dbReference>
<sequence>MMDFQDDDFVPMNILQRIDYPKNLFSKSKKITPVTNSSSEIKAPAPVEVPPNFVNSPSPRKSDRARVDVADPPRICEQRQKHSLPDMGSVYNFCIPEIIKKTGMPWMEDPSKPPSTVTPQILSVVASVALGCDLDLVKIAESSYDNQYNKDSFTPLKMFLRDPYAVGMIFNSGNMIVTGTKSVADCEKAVGKFAARLRGIGFPVRLPIITVQNISASINLQFKIRLNDLYECELLRGRVFHEENFSGITIEVTVPKAKIILFQTGKGLITGVTQEKELQEVLKFIYPFARMYAK</sequence>
<dbReference type="GO" id="GO:0006352">
    <property type="term" value="P:DNA-templated transcription initiation"/>
    <property type="evidence" value="ECO:0007669"/>
    <property type="project" value="InterPro"/>
</dbReference>
<dbReference type="AlphaFoldDB" id="A0A226E6D0"/>
<comment type="caution">
    <text evidence="5">The sequence shown here is derived from an EMBL/GenBank/DDBJ whole genome shotgun (WGS) entry which is preliminary data.</text>
</comment>